<dbReference type="RefSeq" id="WP_009519567.1">
    <property type="nucleotide sequence ID" value="NZ_CCAE010000029.1"/>
</dbReference>
<comment type="cofactor">
    <cofactor evidence="15">
        <name>[2Fe-2S] cluster</name>
        <dbReference type="ChEBI" id="CHEBI:190135"/>
    </cofactor>
    <text evidence="15">Binds 1 [2Fe-2S] cluster per subunit. This cluster acts as a Lewis acid cofactor.</text>
</comment>
<organism evidence="18 19">
    <name type="scientific">Hydrogenophaga intermedia</name>
    <dbReference type="NCBI Taxonomy" id="65786"/>
    <lineage>
        <taxon>Bacteria</taxon>
        <taxon>Pseudomonadati</taxon>
        <taxon>Pseudomonadota</taxon>
        <taxon>Betaproteobacteria</taxon>
        <taxon>Burkholderiales</taxon>
        <taxon>Comamonadaceae</taxon>
        <taxon>Hydrogenophaga</taxon>
    </lineage>
</organism>
<dbReference type="InterPro" id="IPR042096">
    <property type="entry name" value="Dihydro-acid_dehy_C"/>
</dbReference>
<dbReference type="EMBL" id="CCAE010000029">
    <property type="protein sequence ID" value="CDN88799.1"/>
    <property type="molecule type" value="Genomic_DNA"/>
</dbReference>
<reference evidence="19" key="1">
    <citation type="submission" date="2014-11" db="EMBL/GenBank/DDBJ databases">
        <title>Draft genome sequence of Hydrogenophaga intermedia S1.</title>
        <authorList>
            <person name="Gan H.M."/>
            <person name="Chew T.H."/>
            <person name="Stolz A."/>
        </authorList>
    </citation>
    <scope>NUCLEOTIDE SEQUENCE [LARGE SCALE GENOMIC DNA]</scope>
    <source>
        <strain evidence="19">S1</strain>
    </source>
</reference>
<dbReference type="SUPFAM" id="SSF143975">
    <property type="entry name" value="IlvD/EDD N-terminal domain-like"/>
    <property type="match status" value="1"/>
</dbReference>
<proteinExistence type="inferred from homology"/>
<accession>A0A1L1PM58</accession>
<dbReference type="GO" id="GO:0000287">
    <property type="term" value="F:magnesium ion binding"/>
    <property type="evidence" value="ECO:0007669"/>
    <property type="project" value="UniProtKB-UniRule"/>
</dbReference>
<dbReference type="UniPathway" id="UPA00047">
    <property type="reaction ID" value="UER00057"/>
</dbReference>
<dbReference type="AlphaFoldDB" id="A0A1L1PM58"/>
<keyword evidence="6 15" id="KW-0460">Magnesium</keyword>
<evidence type="ECO:0000256" key="15">
    <source>
        <dbReference type="HAMAP-Rule" id="MF_00012"/>
    </source>
</evidence>
<keyword evidence="3 15" id="KW-0028">Amino-acid biosynthesis</keyword>
<feature type="modified residue" description="N6-carboxylysine" evidence="15">
    <location>
        <position position="130"/>
    </location>
</feature>
<dbReference type="Pfam" id="PF00920">
    <property type="entry name" value="ILVD_EDD_N"/>
    <property type="match status" value="1"/>
</dbReference>
<dbReference type="InterPro" id="IPR000581">
    <property type="entry name" value="ILV_EDD_N"/>
</dbReference>
<dbReference type="FunFam" id="3.50.30.80:FF:000001">
    <property type="entry name" value="Dihydroxy-acid dehydratase"/>
    <property type="match status" value="1"/>
</dbReference>
<dbReference type="Gene3D" id="3.50.30.80">
    <property type="entry name" value="IlvD/EDD C-terminal domain-like"/>
    <property type="match status" value="1"/>
</dbReference>
<dbReference type="InterPro" id="IPR050165">
    <property type="entry name" value="DHAD_IlvD/Edd"/>
</dbReference>
<sequence length="577" mass="60027">MTPPKSLHKHRSRAVTEGVARAPHRAFLRATGLDEAAFDKSLVGIVSTQGENTPCSMGLAPQADRARLGVAAGGGVPVSFTTVSVSDGTSMNHAGMRMSLVSREVIADSVEVAVRGHAYDGLVAFAGCDKTLPAMMMAIARLNVPAAFVFGGATLPGHARGQQATILTTIEAVGAVQTGAMPPEDLLAIERTCTPSAGACPGQFTANTMAMVGEALGLSPLGSSMMPAVYSERLAIAQRAGETVMRLIANGGPLPRELITRQSLENACAAVAATGGSTNAALHIPAIAHEAGVPFTLDDVAAVFERTPLIADLQPGGKYLARDLHEVGGVPMVLKTLLQGGHLHGDVLTLDGERLADALQRWPDADGNVVRPCERAIHPTGGVTVLRGNLCPDGALLKIAGLKSLQFTGPARVFENEEACMRAVAERRYEPGEVLVIRNEGPKGGPGMREMLSVTAAIYGQGMGESVALLTDGRFSGATRGLCIGYVGPEAVDGGPIALVRSGDVIRIDAAAGLIELQVPDDELAARRARWTAPAPARMGGVLEKYALVVRPARLGAVTHSGAVDWPYETPNEAEER</sequence>
<feature type="binding site" description="via carbamate group" evidence="15">
    <location>
        <position position="130"/>
    </location>
    <ligand>
        <name>Mg(2+)</name>
        <dbReference type="ChEBI" id="CHEBI:18420"/>
    </ligand>
</feature>
<comment type="catalytic activity">
    <reaction evidence="15">
        <text>(2R,3R)-2,3-dihydroxy-3-methylpentanoate = (S)-3-methyl-2-oxopentanoate + H2O</text>
        <dbReference type="Rhea" id="RHEA:27694"/>
        <dbReference type="ChEBI" id="CHEBI:15377"/>
        <dbReference type="ChEBI" id="CHEBI:35146"/>
        <dbReference type="ChEBI" id="CHEBI:49258"/>
        <dbReference type="EC" id="4.2.1.9"/>
    </reaction>
</comment>
<evidence type="ECO:0000256" key="7">
    <source>
        <dbReference type="ARBA" id="ARBA00023004"/>
    </source>
</evidence>
<dbReference type="GO" id="GO:0009097">
    <property type="term" value="P:isoleucine biosynthetic process"/>
    <property type="evidence" value="ECO:0007669"/>
    <property type="project" value="UniProtKB-UniRule"/>
</dbReference>
<dbReference type="InterPro" id="IPR056740">
    <property type="entry name" value="ILV_EDD_C"/>
</dbReference>
<evidence type="ECO:0000313" key="19">
    <source>
        <dbReference type="Proteomes" id="UP000028878"/>
    </source>
</evidence>
<evidence type="ECO:0000256" key="12">
    <source>
        <dbReference type="ARBA" id="ARBA00029436"/>
    </source>
</evidence>
<dbReference type="UniPathway" id="UPA00049">
    <property type="reaction ID" value="UER00061"/>
</dbReference>
<feature type="binding site" evidence="15">
    <location>
        <position position="87"/>
    </location>
    <ligand>
        <name>Mg(2+)</name>
        <dbReference type="ChEBI" id="CHEBI:18420"/>
    </ligand>
</feature>
<evidence type="ECO:0000256" key="9">
    <source>
        <dbReference type="ARBA" id="ARBA00023239"/>
    </source>
</evidence>
<dbReference type="InterPro" id="IPR004404">
    <property type="entry name" value="DihydroxyA_deHydtase"/>
</dbReference>
<dbReference type="InterPro" id="IPR020558">
    <property type="entry name" value="DiOHA_6PGluconate_deHydtase_CS"/>
</dbReference>
<protein>
    <recommendedName>
        <fullName evidence="14 15">Dihydroxy-acid dehydratase</fullName>
        <shortName evidence="15">DAD</shortName>
        <ecNumber evidence="14 15">4.2.1.9</ecNumber>
    </recommendedName>
</protein>
<comment type="catalytic activity">
    <reaction evidence="11">
        <text>(2R)-2,3-dihydroxy-3-methylbutanoate = 3-methyl-2-oxobutanoate + H2O</text>
        <dbReference type="Rhea" id="RHEA:24809"/>
        <dbReference type="ChEBI" id="CHEBI:11851"/>
        <dbReference type="ChEBI" id="CHEBI:15377"/>
        <dbReference type="ChEBI" id="CHEBI:49072"/>
        <dbReference type="EC" id="4.2.1.9"/>
    </reaction>
    <physiologicalReaction direction="left-to-right" evidence="11">
        <dbReference type="Rhea" id="RHEA:24810"/>
    </physiologicalReaction>
</comment>
<evidence type="ECO:0000256" key="5">
    <source>
        <dbReference type="ARBA" id="ARBA00022723"/>
    </source>
</evidence>
<comment type="caution">
    <text evidence="15">Lacks conserved residue(s) required for the propagation of feature annotation.</text>
</comment>
<dbReference type="HAMAP" id="MF_00012">
    <property type="entry name" value="IlvD"/>
    <property type="match status" value="1"/>
</dbReference>
<keyword evidence="4 15" id="KW-0001">2Fe-2S</keyword>
<dbReference type="NCBIfam" id="NF002068">
    <property type="entry name" value="PRK00911.1"/>
    <property type="match status" value="1"/>
</dbReference>
<comment type="pathway">
    <text evidence="13 15">Amino-acid biosynthesis; L-isoleucine biosynthesis; L-isoleucine from 2-oxobutanoate: step 3/4.</text>
</comment>
<feature type="binding site" evidence="15">
    <location>
        <position position="55"/>
    </location>
    <ligand>
        <name>[2Fe-2S] cluster</name>
        <dbReference type="ChEBI" id="CHEBI:190135"/>
    </ligand>
</feature>
<evidence type="ECO:0000256" key="10">
    <source>
        <dbReference type="ARBA" id="ARBA00023304"/>
    </source>
</evidence>
<dbReference type="SUPFAM" id="SSF52016">
    <property type="entry name" value="LeuD/IlvD-like"/>
    <property type="match status" value="1"/>
</dbReference>
<dbReference type="Proteomes" id="UP000028878">
    <property type="component" value="Unassembled WGS sequence"/>
</dbReference>
<evidence type="ECO:0000256" key="2">
    <source>
        <dbReference type="ARBA" id="ARBA00006486"/>
    </source>
</evidence>
<dbReference type="EC" id="4.2.1.9" evidence="14 15"/>
<evidence type="ECO:0000256" key="6">
    <source>
        <dbReference type="ARBA" id="ARBA00022842"/>
    </source>
</evidence>
<evidence type="ECO:0000256" key="13">
    <source>
        <dbReference type="ARBA" id="ARBA00029437"/>
    </source>
</evidence>
<dbReference type="GO" id="GO:0009099">
    <property type="term" value="P:L-valine biosynthetic process"/>
    <property type="evidence" value="ECO:0007669"/>
    <property type="project" value="UniProtKB-UniRule"/>
</dbReference>
<feature type="active site" description="Proton acceptor" evidence="15">
    <location>
        <position position="476"/>
    </location>
</feature>
<feature type="binding site" evidence="15">
    <location>
        <position position="450"/>
    </location>
    <ligand>
        <name>Mg(2+)</name>
        <dbReference type="ChEBI" id="CHEBI:18420"/>
    </ligand>
</feature>
<comment type="function">
    <text evidence="15">Functions in the biosynthesis of branched-chain amino acids. Catalyzes the dehydration of (2R,3R)-2,3-dihydroxy-3-methylpentanoate (2,3-dihydroxy-3-methylvalerate) into 2-oxo-3-methylpentanoate (2-oxo-3-methylvalerate) and of (2R)-2,3-dihydroxy-3-methylbutanoate (2,3-dihydroxyisovalerate) into 2-oxo-3-methylbutanoate (2-oxoisovalerate), the penultimate precursor to L-isoleucine and L-valine, respectively.</text>
</comment>
<keyword evidence="5 15" id="KW-0479">Metal-binding</keyword>
<evidence type="ECO:0000256" key="14">
    <source>
        <dbReference type="ARBA" id="ARBA00029490"/>
    </source>
</evidence>
<dbReference type="PROSITE" id="PS00886">
    <property type="entry name" value="ILVD_EDD_1"/>
    <property type="match status" value="1"/>
</dbReference>
<gene>
    <name evidence="18" type="primary">ilvD_2</name>
    <name evidence="15" type="synonym">ilvD</name>
    <name evidence="18" type="ORF">BN948_03235</name>
</gene>
<feature type="domain" description="Dihydroxy-acid/6-phosphogluconate dehydratase N-terminal" evidence="16">
    <location>
        <begin position="40"/>
        <end position="357"/>
    </location>
</feature>
<dbReference type="GO" id="GO:0004160">
    <property type="term" value="F:dihydroxy-acid dehydratase activity"/>
    <property type="evidence" value="ECO:0007669"/>
    <property type="project" value="UniProtKB-UniRule"/>
</dbReference>
<keyword evidence="19" id="KW-1185">Reference proteome</keyword>
<evidence type="ECO:0000256" key="11">
    <source>
        <dbReference type="ARBA" id="ARBA00029304"/>
    </source>
</evidence>
<dbReference type="PANTHER" id="PTHR21000">
    <property type="entry name" value="DIHYDROXY-ACID DEHYDRATASE DAD"/>
    <property type="match status" value="1"/>
</dbReference>
<dbReference type="InterPro" id="IPR037237">
    <property type="entry name" value="IlvD/EDD_N"/>
</dbReference>
<evidence type="ECO:0000259" key="16">
    <source>
        <dbReference type="Pfam" id="PF00920"/>
    </source>
</evidence>
<keyword evidence="10 15" id="KW-0100">Branched-chain amino acid biosynthesis</keyword>
<comment type="similarity">
    <text evidence="2 15">Belongs to the IlvD/Edd family.</text>
</comment>
<keyword evidence="9 15" id="KW-0456">Lyase</keyword>
<keyword evidence="7 15" id="KW-0408">Iron</keyword>
<dbReference type="Pfam" id="PF24877">
    <property type="entry name" value="ILV_EDD_C"/>
    <property type="match status" value="1"/>
</dbReference>
<evidence type="ECO:0000256" key="4">
    <source>
        <dbReference type="ARBA" id="ARBA00022714"/>
    </source>
</evidence>
<evidence type="ECO:0000256" key="8">
    <source>
        <dbReference type="ARBA" id="ARBA00023014"/>
    </source>
</evidence>
<evidence type="ECO:0000256" key="1">
    <source>
        <dbReference type="ARBA" id="ARBA00001946"/>
    </source>
</evidence>
<name>A0A1L1PM58_HYDIT</name>
<evidence type="ECO:0000256" key="3">
    <source>
        <dbReference type="ARBA" id="ARBA00022605"/>
    </source>
</evidence>
<keyword evidence="8 15" id="KW-0411">Iron-sulfur</keyword>
<dbReference type="GO" id="GO:0051537">
    <property type="term" value="F:2 iron, 2 sulfur cluster binding"/>
    <property type="evidence" value="ECO:0007669"/>
    <property type="project" value="UniProtKB-UniRule"/>
</dbReference>
<dbReference type="PANTHER" id="PTHR21000:SF5">
    <property type="entry name" value="DIHYDROXY-ACID DEHYDRATASE, MITOCHONDRIAL"/>
    <property type="match status" value="1"/>
</dbReference>
<evidence type="ECO:0000259" key="17">
    <source>
        <dbReference type="Pfam" id="PF24877"/>
    </source>
</evidence>
<comment type="subunit">
    <text evidence="15">Homodimer.</text>
</comment>
<evidence type="ECO:0000313" key="18">
    <source>
        <dbReference type="EMBL" id="CDN88799.1"/>
    </source>
</evidence>
<dbReference type="PROSITE" id="PS00887">
    <property type="entry name" value="ILVD_EDD_2"/>
    <property type="match status" value="1"/>
</dbReference>
<comment type="pathway">
    <text evidence="12 15">Amino-acid biosynthesis; L-valine biosynthesis; L-valine from pyruvate: step 3/4.</text>
</comment>
<feature type="binding site" evidence="15">
    <location>
        <position position="129"/>
    </location>
    <ligand>
        <name>Mg(2+)</name>
        <dbReference type="ChEBI" id="CHEBI:18420"/>
    </ligand>
</feature>
<feature type="domain" description="Dihydroxy-acid/6-phosphogluconate dehydratase C-terminal" evidence="17">
    <location>
        <begin position="368"/>
        <end position="557"/>
    </location>
</feature>
<comment type="cofactor">
    <cofactor evidence="1 15">
        <name>Mg(2+)</name>
        <dbReference type="ChEBI" id="CHEBI:18420"/>
    </cofactor>
</comment>